<proteinExistence type="predicted"/>
<name>A0ABT7LMD8_9BURK</name>
<accession>A0ABT7LMD8</accession>
<evidence type="ECO:0000313" key="2">
    <source>
        <dbReference type="EMBL" id="MDL5032681.1"/>
    </source>
</evidence>
<feature type="transmembrane region" description="Helical" evidence="1">
    <location>
        <begin position="20"/>
        <end position="38"/>
    </location>
</feature>
<evidence type="ECO:0000313" key="3">
    <source>
        <dbReference type="Proteomes" id="UP001238603"/>
    </source>
</evidence>
<gene>
    <name evidence="2" type="ORF">QRD43_12270</name>
</gene>
<dbReference type="Pfam" id="PF16074">
    <property type="entry name" value="PilW"/>
    <property type="match status" value="1"/>
</dbReference>
<keyword evidence="1" id="KW-0812">Transmembrane</keyword>
<dbReference type="Proteomes" id="UP001238603">
    <property type="component" value="Unassembled WGS sequence"/>
</dbReference>
<dbReference type="InterPro" id="IPR012902">
    <property type="entry name" value="N_methyl_site"/>
</dbReference>
<dbReference type="InterPro" id="IPR032092">
    <property type="entry name" value="PilW"/>
</dbReference>
<organism evidence="2 3">
    <name type="scientific">Roseateles subflavus</name>
    <dbReference type="NCBI Taxonomy" id="3053353"/>
    <lineage>
        <taxon>Bacteria</taxon>
        <taxon>Pseudomonadati</taxon>
        <taxon>Pseudomonadota</taxon>
        <taxon>Betaproteobacteria</taxon>
        <taxon>Burkholderiales</taxon>
        <taxon>Sphaerotilaceae</taxon>
        <taxon>Roseateles</taxon>
    </lineage>
</organism>
<evidence type="ECO:0000256" key="1">
    <source>
        <dbReference type="SAM" id="Phobius"/>
    </source>
</evidence>
<dbReference type="PROSITE" id="PS00409">
    <property type="entry name" value="PROKAR_NTER_METHYL"/>
    <property type="match status" value="1"/>
</dbReference>
<keyword evidence="1" id="KW-1133">Transmembrane helix</keyword>
<dbReference type="Pfam" id="PF07963">
    <property type="entry name" value="N_methyl"/>
    <property type="match status" value="1"/>
</dbReference>
<keyword evidence="1" id="KW-0472">Membrane</keyword>
<protein>
    <submittedName>
        <fullName evidence="2">PilW family protein</fullName>
    </submittedName>
</protein>
<comment type="caution">
    <text evidence="2">The sequence shown here is derived from an EMBL/GenBank/DDBJ whole genome shotgun (WGS) entry which is preliminary data.</text>
</comment>
<dbReference type="RefSeq" id="WP_285982767.1">
    <property type="nucleotide sequence ID" value="NZ_JASVDS010000003.1"/>
</dbReference>
<reference evidence="2 3" key="1">
    <citation type="submission" date="2023-06" db="EMBL/GenBank/DDBJ databases">
        <title>Pelomonas sp. APW6 16S ribosomal RNA gene genome sequencing and assembly.</title>
        <authorList>
            <person name="Woo H."/>
        </authorList>
    </citation>
    <scope>NUCLEOTIDE SEQUENCE [LARGE SCALE GENOMIC DNA]</scope>
    <source>
        <strain evidence="2 3">APW6</strain>
    </source>
</reference>
<keyword evidence="3" id="KW-1185">Reference proteome</keyword>
<dbReference type="EMBL" id="JASVDS010000003">
    <property type="protein sequence ID" value="MDL5032681.1"/>
    <property type="molecule type" value="Genomic_DNA"/>
</dbReference>
<sequence length="400" mass="42528">MRSNLPRRSPRQRGFSLVELMVGIGVGLLSTVVIATILSNSERQKRASSSGNDAQIAGSLALNELDRSIKDAGYGLTTDMGAMGCTLQARYDAGTALASAPANLRPVLITPDKDGKPSIITLMRSTAPGFSLPAKVKSPLFDPGVASGSPKTTLVLSSTLGIAQNDLLAVVTPPDDPTTKVGACTVFQASSLGANLRDVQRVADTPWNGTGDLAAATSDQYVINLGALEVQTYTVEPQLNSKGVATSQYQLTLTRYIMRDRASTTQVIQTGVVDLKAFYGRDTDGDGIVDLYDTTTPTTAQGWSQVRSVRLAVLARSEQFEKDEVTASEPLWNVGSAVKVAGSIDCGSSKCIKMNPKAGDDSWKHYRYKLFDLISPLRNQLWRSDMVVPEPASAPASAAP</sequence>